<dbReference type="InterPro" id="IPR036909">
    <property type="entry name" value="Cyt_c-like_dom_sf"/>
</dbReference>
<evidence type="ECO:0000259" key="8">
    <source>
        <dbReference type="PROSITE" id="PS51007"/>
    </source>
</evidence>
<dbReference type="Pfam" id="PF00034">
    <property type="entry name" value="Cytochrom_C"/>
    <property type="match status" value="2"/>
</dbReference>
<accession>E6QSD6</accession>
<dbReference type="InterPro" id="IPR050597">
    <property type="entry name" value="Cytochrome_c_Oxidase_Subunit"/>
</dbReference>
<evidence type="ECO:0000256" key="3">
    <source>
        <dbReference type="ARBA" id="ARBA00022617"/>
    </source>
</evidence>
<dbReference type="PROSITE" id="PS51257">
    <property type="entry name" value="PROKAR_LIPOPROTEIN"/>
    <property type="match status" value="1"/>
</dbReference>
<feature type="domain" description="Cytochrome c" evidence="8">
    <location>
        <begin position="127"/>
        <end position="217"/>
    </location>
</feature>
<evidence type="ECO:0000256" key="5">
    <source>
        <dbReference type="ARBA" id="ARBA00022764"/>
    </source>
</evidence>
<dbReference type="InterPro" id="IPR024167">
    <property type="entry name" value="Cytochrome_c4-like"/>
</dbReference>
<dbReference type="Gene3D" id="1.10.760.10">
    <property type="entry name" value="Cytochrome c-like domain"/>
    <property type="match status" value="2"/>
</dbReference>
<evidence type="ECO:0000256" key="7">
    <source>
        <dbReference type="ARBA" id="ARBA00023004"/>
    </source>
</evidence>
<protein>
    <submittedName>
        <fullName evidence="9">Putative cytochrome c4</fullName>
    </submittedName>
</protein>
<evidence type="ECO:0000256" key="2">
    <source>
        <dbReference type="ARBA" id="ARBA00022448"/>
    </source>
</evidence>
<evidence type="ECO:0000256" key="6">
    <source>
        <dbReference type="ARBA" id="ARBA00022982"/>
    </source>
</evidence>
<keyword evidence="6" id="KW-0249">Electron transport</keyword>
<comment type="subcellular location">
    <subcellularLocation>
        <location evidence="1">Periplasm</location>
    </subcellularLocation>
</comment>
<dbReference type="PIRSF" id="PIRSF000005">
    <property type="entry name" value="Cytochrome_c4"/>
    <property type="match status" value="1"/>
</dbReference>
<sequence length="217" mass="23129">MNKAILSAVLGAALLATGCSNLQSNTASIRDLNDPSVSGHVLAEQVCSMCHGVGGNSINPTFPRLAGQQPAYLTEQLKAFRSHDRSDVAGYQYMWGIARSLTDKQIDELAQYYKGQIPVPGQARNAGLVAQGKAIFLNGVEASGVPACASCHGPQGYGHDGFPRLASQHDNYILKQLSVFKHTNDRYTGLGTMMSPVAYNLSGDQAREVAAYLSSQP</sequence>
<dbReference type="SUPFAM" id="SSF46626">
    <property type="entry name" value="Cytochrome c"/>
    <property type="match status" value="2"/>
</dbReference>
<dbReference type="PANTHER" id="PTHR33751">
    <property type="entry name" value="CBB3-TYPE CYTOCHROME C OXIDASE SUBUNIT FIXP"/>
    <property type="match status" value="1"/>
</dbReference>
<keyword evidence="2" id="KW-0813">Transport</keyword>
<gene>
    <name evidence="9" type="ORF">CARN7_0922</name>
</gene>
<evidence type="ECO:0000256" key="4">
    <source>
        <dbReference type="ARBA" id="ARBA00022723"/>
    </source>
</evidence>
<dbReference type="EMBL" id="CABR01000073">
    <property type="protein sequence ID" value="CBI10158.1"/>
    <property type="molecule type" value="Genomic_DNA"/>
</dbReference>
<dbReference type="GO" id="GO:0042597">
    <property type="term" value="C:periplasmic space"/>
    <property type="evidence" value="ECO:0007669"/>
    <property type="project" value="UniProtKB-SubCell"/>
</dbReference>
<feature type="domain" description="Cytochrome c" evidence="8">
    <location>
        <begin position="33"/>
        <end position="117"/>
    </location>
</feature>
<dbReference type="GO" id="GO:0005506">
    <property type="term" value="F:iron ion binding"/>
    <property type="evidence" value="ECO:0007669"/>
    <property type="project" value="InterPro"/>
</dbReference>
<keyword evidence="7" id="KW-0408">Iron</keyword>
<keyword evidence="4" id="KW-0479">Metal-binding</keyword>
<keyword evidence="5" id="KW-0574">Periplasm</keyword>
<evidence type="ECO:0000256" key="1">
    <source>
        <dbReference type="ARBA" id="ARBA00004418"/>
    </source>
</evidence>
<dbReference type="GO" id="GO:0009055">
    <property type="term" value="F:electron transfer activity"/>
    <property type="evidence" value="ECO:0007669"/>
    <property type="project" value="InterPro"/>
</dbReference>
<organism evidence="9">
    <name type="scientific">mine drainage metagenome</name>
    <dbReference type="NCBI Taxonomy" id="410659"/>
    <lineage>
        <taxon>unclassified sequences</taxon>
        <taxon>metagenomes</taxon>
        <taxon>ecological metagenomes</taxon>
    </lineage>
</organism>
<dbReference type="PROSITE" id="PS51007">
    <property type="entry name" value="CYTC"/>
    <property type="match status" value="2"/>
</dbReference>
<name>E6QSD6_9ZZZZ</name>
<dbReference type="InterPro" id="IPR009056">
    <property type="entry name" value="Cyt_c-like_dom"/>
</dbReference>
<dbReference type="GO" id="GO:0020037">
    <property type="term" value="F:heme binding"/>
    <property type="evidence" value="ECO:0007669"/>
    <property type="project" value="InterPro"/>
</dbReference>
<reference evidence="9" key="1">
    <citation type="submission" date="2009-10" db="EMBL/GenBank/DDBJ databases">
        <title>Diversity of trophic interactions inside an arsenic-rich microbial ecosystem.</title>
        <authorList>
            <person name="Bertin P.N."/>
            <person name="Heinrich-Salmeron A."/>
            <person name="Pelletier E."/>
            <person name="Goulhen-Chollet F."/>
            <person name="Arsene-Ploetze F."/>
            <person name="Gallien S."/>
            <person name="Calteau A."/>
            <person name="Vallenet D."/>
            <person name="Casiot C."/>
            <person name="Chane-Woon-Ming B."/>
            <person name="Giloteaux L."/>
            <person name="Barakat M."/>
            <person name="Bonnefoy V."/>
            <person name="Bruneel O."/>
            <person name="Chandler M."/>
            <person name="Cleiss J."/>
            <person name="Duran R."/>
            <person name="Elbaz-Poulichet F."/>
            <person name="Fonknechten N."/>
            <person name="Lauga B."/>
            <person name="Mornico D."/>
            <person name="Ortet P."/>
            <person name="Schaeffer C."/>
            <person name="Siguier P."/>
            <person name="Alexander Thil Smith A."/>
            <person name="Van Dorsselaer A."/>
            <person name="Weissenbach J."/>
            <person name="Medigue C."/>
            <person name="Le Paslier D."/>
        </authorList>
    </citation>
    <scope>NUCLEOTIDE SEQUENCE</scope>
</reference>
<proteinExistence type="predicted"/>
<dbReference type="PANTHER" id="PTHR33751:SF9">
    <property type="entry name" value="CYTOCHROME C4"/>
    <property type="match status" value="1"/>
</dbReference>
<dbReference type="AlphaFoldDB" id="E6QSD6"/>
<keyword evidence="3" id="KW-0349">Heme</keyword>
<comment type="caution">
    <text evidence="9">The sequence shown here is derived from an EMBL/GenBank/DDBJ whole genome shotgun (WGS) entry which is preliminary data.</text>
</comment>
<evidence type="ECO:0000313" key="9">
    <source>
        <dbReference type="EMBL" id="CBI10158.1"/>
    </source>
</evidence>